<dbReference type="Pfam" id="PF20060">
    <property type="entry name" value="DUF6459"/>
    <property type="match status" value="1"/>
</dbReference>
<accession>A0A318LKW1</accession>
<evidence type="ECO:0000313" key="3">
    <source>
        <dbReference type="Proteomes" id="UP000247892"/>
    </source>
</evidence>
<dbReference type="OrthoDB" id="3692215at2"/>
<feature type="region of interest" description="Disordered" evidence="1">
    <location>
        <begin position="1"/>
        <end position="33"/>
    </location>
</feature>
<evidence type="ECO:0000256" key="1">
    <source>
        <dbReference type="SAM" id="MobiDB-lite"/>
    </source>
</evidence>
<evidence type="ECO:0000313" key="2">
    <source>
        <dbReference type="EMBL" id="PXY33806.1"/>
    </source>
</evidence>
<dbReference type="Proteomes" id="UP000247892">
    <property type="component" value="Unassembled WGS sequence"/>
</dbReference>
<evidence type="ECO:0008006" key="4">
    <source>
        <dbReference type="Google" id="ProtNLM"/>
    </source>
</evidence>
<comment type="caution">
    <text evidence="2">The sequence shown here is derived from an EMBL/GenBank/DDBJ whole genome shotgun (WGS) entry which is preliminary data.</text>
</comment>
<dbReference type="AlphaFoldDB" id="A0A318LKW1"/>
<dbReference type="InterPro" id="IPR045596">
    <property type="entry name" value="DUF6459"/>
</dbReference>
<sequence length="162" mass="18013">MITQSPLRGLLPLNPYEPGKGRDAPPSAGLPEGQLTLDDLLSDIPAQRAGGRPRPLLERRQLHRVLAAMLEVHAGRRPAVQLGQWLTPALQRRMRERARLTGPRYTLHKVYTCRPAESVVEVCGTADTGERVLAVTARFEHRRGNWRCTSFTVLEPGSLGPR</sequence>
<reference evidence="2 3" key="1">
    <citation type="submission" date="2016-07" db="EMBL/GenBank/DDBJ databases">
        <title>Draft genome sequence of Prauserella sp. YIM 121212, isolated from alkaline soil.</title>
        <authorList>
            <person name="Ruckert C."/>
            <person name="Albersmeier A."/>
            <person name="Jiang C.-L."/>
            <person name="Jiang Y."/>
            <person name="Kalinowski J."/>
            <person name="Schneider O."/>
            <person name="Winkler A."/>
            <person name="Zotchev S.B."/>
        </authorList>
    </citation>
    <scope>NUCLEOTIDE SEQUENCE [LARGE SCALE GENOMIC DNA]</scope>
    <source>
        <strain evidence="2 3">YIM 121212</strain>
    </source>
</reference>
<protein>
    <recommendedName>
        <fullName evidence="4">3-hydroxyacyl-CoA dehydrogenase</fullName>
    </recommendedName>
</protein>
<gene>
    <name evidence="2" type="ORF">BA062_16350</name>
</gene>
<proteinExistence type="predicted"/>
<dbReference type="EMBL" id="MASU01000006">
    <property type="protein sequence ID" value="PXY33806.1"/>
    <property type="molecule type" value="Genomic_DNA"/>
</dbReference>
<keyword evidence="3" id="KW-1185">Reference proteome</keyword>
<name>A0A318LKW1_9PSEU</name>
<organism evidence="2 3">
    <name type="scientific">Prauserella flavalba</name>
    <dbReference type="NCBI Taxonomy" id="1477506"/>
    <lineage>
        <taxon>Bacteria</taxon>
        <taxon>Bacillati</taxon>
        <taxon>Actinomycetota</taxon>
        <taxon>Actinomycetes</taxon>
        <taxon>Pseudonocardiales</taxon>
        <taxon>Pseudonocardiaceae</taxon>
        <taxon>Prauserella</taxon>
    </lineage>
</organism>